<accession>A0A0V8J891</accession>
<keyword evidence="3" id="KW-1185">Reference proteome</keyword>
<keyword evidence="1" id="KW-0812">Transmembrane</keyword>
<feature type="transmembrane region" description="Helical" evidence="1">
    <location>
        <begin position="331"/>
        <end position="349"/>
    </location>
</feature>
<dbReference type="Pfam" id="PF05145">
    <property type="entry name" value="AbrB"/>
    <property type="match status" value="1"/>
</dbReference>
<feature type="transmembrane region" description="Helical" evidence="1">
    <location>
        <begin position="57"/>
        <end position="75"/>
    </location>
</feature>
<feature type="transmembrane region" description="Helical" evidence="1">
    <location>
        <begin position="87"/>
        <end position="109"/>
    </location>
</feature>
<feature type="transmembrane region" description="Helical" evidence="1">
    <location>
        <begin position="151"/>
        <end position="169"/>
    </location>
</feature>
<dbReference type="RefSeq" id="WP_061972074.1">
    <property type="nucleotide sequence ID" value="NZ_FMAV01000002.1"/>
</dbReference>
<dbReference type="Proteomes" id="UP000054099">
    <property type="component" value="Unassembled WGS sequence"/>
</dbReference>
<name>A0A0V8J891_9BACL</name>
<dbReference type="OrthoDB" id="5460360at2"/>
<keyword evidence="1" id="KW-1133">Transmembrane helix</keyword>
<feature type="transmembrane region" description="Helical" evidence="1">
    <location>
        <begin position="20"/>
        <end position="45"/>
    </location>
</feature>
<evidence type="ECO:0000256" key="1">
    <source>
        <dbReference type="SAM" id="Phobius"/>
    </source>
</evidence>
<dbReference type="GO" id="GO:0016020">
    <property type="term" value="C:membrane"/>
    <property type="evidence" value="ECO:0007669"/>
    <property type="project" value="InterPro"/>
</dbReference>
<protein>
    <recommendedName>
        <fullName evidence="4">AbrB family transcriptional regulator</fullName>
    </recommendedName>
</protein>
<evidence type="ECO:0000313" key="2">
    <source>
        <dbReference type="EMBL" id="KSU83278.1"/>
    </source>
</evidence>
<dbReference type="PANTHER" id="PTHR38457">
    <property type="entry name" value="REGULATOR ABRB-RELATED"/>
    <property type="match status" value="1"/>
</dbReference>
<gene>
    <name evidence="2" type="ORF">AS030_11930</name>
</gene>
<sequence length="359" mass="39120">MKQHGNDIVDIFRTAMIGSAGALLFLLIHSPLPWLLGSLTAVVLVRKFLKLRLKWPVGFRHTAIIFLGAMLGTSFTSGTIKEMGLQFPFMAASTVITVLFCLVLAYFTVKHIKIDLASSIFGSVPGGMSQVVVMSEETKEVDTTTVVLMQTIRSVSVIFFVPFLTIHGIGGDARPSVSPHVNSADTGSWTLYAFFVAIALIGAWAGRKVKLPAGFLTGPLIAVALTMLTGLDAPHIPSYLLIIAQVFLGIHIGRQFNPQMEGKIRKLGFYTIGNSLLLVLFSLLIAFLLTKWTPMNFTTAFLSAAPGGIAEMGVTASTVHADLSMVTSYQLFRIFFIMFAVLPFAQWGVKKWKKLEETA</sequence>
<keyword evidence="1" id="KW-0472">Membrane</keyword>
<dbReference type="PIRSF" id="PIRSF038991">
    <property type="entry name" value="Protein_AbrB"/>
    <property type="match status" value="1"/>
</dbReference>
<feature type="transmembrane region" description="Helical" evidence="1">
    <location>
        <begin position="213"/>
        <end position="230"/>
    </location>
</feature>
<feature type="transmembrane region" description="Helical" evidence="1">
    <location>
        <begin position="268"/>
        <end position="289"/>
    </location>
</feature>
<organism evidence="2 3">
    <name type="scientific">Fictibacillus enclensis</name>
    <dbReference type="NCBI Taxonomy" id="1017270"/>
    <lineage>
        <taxon>Bacteria</taxon>
        <taxon>Bacillati</taxon>
        <taxon>Bacillota</taxon>
        <taxon>Bacilli</taxon>
        <taxon>Bacillales</taxon>
        <taxon>Fictibacillaceae</taxon>
        <taxon>Fictibacillus</taxon>
    </lineage>
</organism>
<dbReference type="EMBL" id="LNQN01000002">
    <property type="protein sequence ID" value="KSU83278.1"/>
    <property type="molecule type" value="Genomic_DNA"/>
</dbReference>
<evidence type="ECO:0000313" key="3">
    <source>
        <dbReference type="Proteomes" id="UP000054099"/>
    </source>
</evidence>
<proteinExistence type="predicted"/>
<dbReference type="PANTHER" id="PTHR38457:SF1">
    <property type="entry name" value="REGULATOR ABRB-RELATED"/>
    <property type="match status" value="1"/>
</dbReference>
<evidence type="ECO:0008006" key="4">
    <source>
        <dbReference type="Google" id="ProtNLM"/>
    </source>
</evidence>
<feature type="transmembrane region" description="Helical" evidence="1">
    <location>
        <begin position="236"/>
        <end position="256"/>
    </location>
</feature>
<dbReference type="InterPro" id="IPR007820">
    <property type="entry name" value="AbrB_fam"/>
</dbReference>
<comment type="caution">
    <text evidence="2">The sequence shown here is derived from an EMBL/GenBank/DDBJ whole genome shotgun (WGS) entry which is preliminary data.</text>
</comment>
<reference evidence="2 3" key="1">
    <citation type="journal article" date="2014" name="Antonie Van Leeuwenhoek">
        <title>Fictibacillus enclensis sp. nov., isolated from marine sediment.</title>
        <authorList>
            <person name="Dastager S.G."/>
            <person name="Mawlankar R."/>
            <person name="Srinivasan K."/>
            <person name="Tang S.K."/>
            <person name="Lee J.C."/>
            <person name="Ramana V.V."/>
            <person name="Shouche Y.S."/>
        </authorList>
    </citation>
    <scope>NUCLEOTIDE SEQUENCE [LARGE SCALE GENOMIC DNA]</scope>
    <source>
        <strain evidence="2 3">NIO-1003</strain>
    </source>
</reference>
<dbReference type="AlphaFoldDB" id="A0A0V8J891"/>
<dbReference type="NCBIfam" id="TIGR03082">
    <property type="entry name" value="Gneg_AbrB_dup"/>
    <property type="match status" value="2"/>
</dbReference>
<dbReference type="GO" id="GO:0010468">
    <property type="term" value="P:regulation of gene expression"/>
    <property type="evidence" value="ECO:0007669"/>
    <property type="project" value="InterPro"/>
</dbReference>
<dbReference type="InterPro" id="IPR017516">
    <property type="entry name" value="AbrB_dup"/>
</dbReference>
<feature type="transmembrane region" description="Helical" evidence="1">
    <location>
        <begin position="189"/>
        <end position="206"/>
    </location>
</feature>